<name>A0A162INB6_9HYPO</name>
<feature type="domain" description="TMEM205-like" evidence="6">
    <location>
        <begin position="52"/>
        <end position="148"/>
    </location>
</feature>
<keyword evidence="2 5" id="KW-0812">Transmembrane</keyword>
<dbReference type="InterPro" id="IPR025423">
    <property type="entry name" value="TMEM205-like"/>
</dbReference>
<dbReference type="PANTHER" id="PTHR23241:SF106">
    <property type="entry name" value="DUF4149 DOMAIN-CONTAINING PROTEIN"/>
    <property type="match status" value="1"/>
</dbReference>
<dbReference type="EMBL" id="AZGY01000008">
    <property type="protein sequence ID" value="KZZ95923.1"/>
    <property type="molecule type" value="Genomic_DNA"/>
</dbReference>
<evidence type="ECO:0000256" key="3">
    <source>
        <dbReference type="ARBA" id="ARBA00022989"/>
    </source>
</evidence>
<feature type="transmembrane region" description="Helical" evidence="5">
    <location>
        <begin position="116"/>
        <end position="139"/>
    </location>
</feature>
<keyword evidence="3 5" id="KW-1133">Transmembrane helix</keyword>
<evidence type="ECO:0000313" key="8">
    <source>
        <dbReference type="Proteomes" id="UP000078544"/>
    </source>
</evidence>
<proteinExistence type="predicted"/>
<dbReference type="Pfam" id="PF13664">
    <property type="entry name" value="DUF4149"/>
    <property type="match status" value="1"/>
</dbReference>
<keyword evidence="4 5" id="KW-0472">Membrane</keyword>
<evidence type="ECO:0000259" key="6">
    <source>
        <dbReference type="Pfam" id="PF13664"/>
    </source>
</evidence>
<dbReference type="GO" id="GO:0016020">
    <property type="term" value="C:membrane"/>
    <property type="evidence" value="ECO:0007669"/>
    <property type="project" value="UniProtKB-SubCell"/>
</dbReference>
<keyword evidence="8" id="KW-1185">Reference proteome</keyword>
<evidence type="ECO:0000256" key="4">
    <source>
        <dbReference type="ARBA" id="ARBA00023136"/>
    </source>
</evidence>
<evidence type="ECO:0000313" key="7">
    <source>
        <dbReference type="EMBL" id="KZZ95923.1"/>
    </source>
</evidence>
<comment type="caution">
    <text evidence="7">The sequence shown here is derived from an EMBL/GenBank/DDBJ whole genome shotgun (WGS) entry which is preliminary data.</text>
</comment>
<feature type="transmembrane region" description="Helical" evidence="5">
    <location>
        <begin position="175"/>
        <end position="198"/>
    </location>
</feature>
<dbReference type="Proteomes" id="UP000078544">
    <property type="component" value="Unassembled WGS sequence"/>
</dbReference>
<feature type="transmembrane region" description="Helical" evidence="5">
    <location>
        <begin position="75"/>
        <end position="96"/>
    </location>
</feature>
<sequence>MPDHLRLTPHGQLRDTVGDVTFPRMYSHRPQLFQFFVSLISESFADLSRSKSFINGPTAFYTIERPQFSALQNKLFPIYFGIQTAIPVVLALTFPGNTLLGVPSGPSGLFTASSRWHTLAPIATIFVTGLLNLVVVLPVTQKIMHERRGQVKRDGKDYFAEGPHSEEMRALNKKFGMWHGISSLLNLGTIFATLAYGFTLGSRLQSVVDRV</sequence>
<evidence type="ECO:0000256" key="2">
    <source>
        <dbReference type="ARBA" id="ARBA00022692"/>
    </source>
</evidence>
<dbReference type="OrthoDB" id="1641132at2759"/>
<evidence type="ECO:0000256" key="1">
    <source>
        <dbReference type="ARBA" id="ARBA00004370"/>
    </source>
</evidence>
<dbReference type="InterPro" id="IPR053009">
    <property type="entry name" value="Xanthocillin_Biosynth-Assoc"/>
</dbReference>
<gene>
    <name evidence="7" type="ORF">AAL_04219</name>
</gene>
<comment type="subcellular location">
    <subcellularLocation>
        <location evidence="1">Membrane</location>
    </subcellularLocation>
</comment>
<reference evidence="7 8" key="1">
    <citation type="journal article" date="2016" name="Genome Biol. Evol.">
        <title>Divergent and convergent evolution of fungal pathogenicity.</title>
        <authorList>
            <person name="Shang Y."/>
            <person name="Xiao G."/>
            <person name="Zheng P."/>
            <person name="Cen K."/>
            <person name="Zhan S."/>
            <person name="Wang C."/>
        </authorList>
    </citation>
    <scope>NUCLEOTIDE SEQUENCE [LARGE SCALE GENOMIC DNA]</scope>
    <source>
        <strain evidence="7 8">RCEF 2490</strain>
    </source>
</reference>
<protein>
    <recommendedName>
        <fullName evidence="6">TMEM205-like domain-containing protein</fullName>
    </recommendedName>
</protein>
<evidence type="ECO:0000256" key="5">
    <source>
        <dbReference type="SAM" id="Phobius"/>
    </source>
</evidence>
<dbReference type="PANTHER" id="PTHR23241">
    <property type="entry name" value="LATE EMBRYOGENESIS ABUNDANT PLANTS LEA-RELATED"/>
    <property type="match status" value="1"/>
</dbReference>
<organism evidence="7 8">
    <name type="scientific">Moelleriella libera RCEF 2490</name>
    <dbReference type="NCBI Taxonomy" id="1081109"/>
    <lineage>
        <taxon>Eukaryota</taxon>
        <taxon>Fungi</taxon>
        <taxon>Dikarya</taxon>
        <taxon>Ascomycota</taxon>
        <taxon>Pezizomycotina</taxon>
        <taxon>Sordariomycetes</taxon>
        <taxon>Hypocreomycetidae</taxon>
        <taxon>Hypocreales</taxon>
        <taxon>Clavicipitaceae</taxon>
        <taxon>Moelleriella</taxon>
    </lineage>
</organism>
<dbReference type="AlphaFoldDB" id="A0A162INB6"/>
<accession>A0A162INB6</accession>